<dbReference type="AlphaFoldDB" id="A0A7J6QKX9"/>
<keyword evidence="3" id="KW-1185">Reference proteome</keyword>
<dbReference type="Proteomes" id="UP000553632">
    <property type="component" value="Unassembled WGS sequence"/>
</dbReference>
<sequence length="319" mass="35494">SVWCVGDEPQYFRTGAFAIPKMFVDGVKSKVQVPNEFVFEWRGSYLDLERENLKIELWQWSKYKANRIDAQHSRPLIEYATGPVLQSCILGTFDTDDDAVGAEGGNFTERYRVEFQLYFQEVYDFELHLLDWTLRDLPTVEELVARVKAAKGGYEATEGGAAAGAAELQHEEDIFMESGSEDSSDDGGQVEQSKDEGLDAALTRLRGSRKTFGGGASFGPDSASLSNALDNNEATGSSSKGASARVGFRASIKRSLLGQWKSFFSMSIRSDYIRKESAVVRWSNTGKLYYRGTLADADSETLEIEVVQRSKKHGLHRNT</sequence>
<accession>A0A7J6QKX9</accession>
<proteinExistence type="predicted"/>
<reference evidence="3 4" key="1">
    <citation type="submission" date="2020-04" db="EMBL/GenBank/DDBJ databases">
        <title>Perkinsus olseni comparative genomics.</title>
        <authorList>
            <person name="Bogema D.R."/>
        </authorList>
    </citation>
    <scope>NUCLEOTIDE SEQUENCE [LARGE SCALE GENOMIC DNA]</scope>
    <source>
        <strain evidence="1">ATCC PRA-205</strain>
        <strain evidence="2 3">ATCC PRA-207</strain>
    </source>
</reference>
<evidence type="ECO:0000313" key="4">
    <source>
        <dbReference type="Proteomes" id="UP000574390"/>
    </source>
</evidence>
<comment type="caution">
    <text evidence="1">The sequence shown here is derived from an EMBL/GenBank/DDBJ whole genome shotgun (WGS) entry which is preliminary data.</text>
</comment>
<feature type="non-terminal residue" evidence="1">
    <location>
        <position position="319"/>
    </location>
</feature>
<dbReference type="EMBL" id="JABANO010021859">
    <property type="protein sequence ID" value="KAF4726109.1"/>
    <property type="molecule type" value="Genomic_DNA"/>
</dbReference>
<dbReference type="Proteomes" id="UP000574390">
    <property type="component" value="Unassembled WGS sequence"/>
</dbReference>
<gene>
    <name evidence="1" type="ORF">FOZ62_006861</name>
    <name evidence="2" type="ORF">FOZ63_007714</name>
</gene>
<organism evidence="1 4">
    <name type="scientific">Perkinsus olseni</name>
    <name type="common">Perkinsus atlanticus</name>
    <dbReference type="NCBI Taxonomy" id="32597"/>
    <lineage>
        <taxon>Eukaryota</taxon>
        <taxon>Sar</taxon>
        <taxon>Alveolata</taxon>
        <taxon>Perkinsozoa</taxon>
        <taxon>Perkinsea</taxon>
        <taxon>Perkinsida</taxon>
        <taxon>Perkinsidae</taxon>
        <taxon>Perkinsus</taxon>
    </lineage>
</organism>
<name>A0A7J6QKX9_PEROL</name>
<protein>
    <submittedName>
        <fullName evidence="1">Uncharacterized protein</fullName>
    </submittedName>
</protein>
<feature type="non-terminal residue" evidence="1">
    <location>
        <position position="1"/>
    </location>
</feature>
<dbReference type="EMBL" id="JABANM010028921">
    <property type="protein sequence ID" value="KAF4708882.1"/>
    <property type="molecule type" value="Genomic_DNA"/>
</dbReference>
<evidence type="ECO:0000313" key="1">
    <source>
        <dbReference type="EMBL" id="KAF4708882.1"/>
    </source>
</evidence>
<evidence type="ECO:0000313" key="3">
    <source>
        <dbReference type="Proteomes" id="UP000553632"/>
    </source>
</evidence>
<evidence type="ECO:0000313" key="2">
    <source>
        <dbReference type="EMBL" id="KAF4726109.1"/>
    </source>
</evidence>